<sequence>MRKHLSLLFIGFLLGILTYGFVHFNGFQNITESVLSGLLGILLAYSIHLSNKYLNMVIPWKKLPGLRLLAGISLHMSIGLLLVFGMLWGYHRSLGQPHLFVEDPDDVLMKIGILLFCTVLIYDIIYFAFYSYFEYSKGQVMQVKLQRKQAQLQLGALKSQLSPHFLFNGMNTLSSLFLTDTEKAEDFIRSLASSYEYVLGNYGSALVTVAKELTFVDAYSFLMRTRFGEYLNLDVQLDAATLKTKIPPLTLQMLVENAVKHNVIGPSQILNVKMATKGEKLIVSNNKTNERPNVESLKIGLRNIASRYNLVADKSIEIIDGNEFTVVLPLIP</sequence>
<evidence type="ECO:0000313" key="1">
    <source>
        <dbReference type="EMBL" id="MFH6603879.1"/>
    </source>
</evidence>
<comment type="caution">
    <text evidence="1">The sequence shown here is derived from an EMBL/GenBank/DDBJ whole genome shotgun (WGS) entry which is preliminary data.</text>
</comment>
<evidence type="ECO:0000313" key="2">
    <source>
        <dbReference type="Proteomes" id="UP001595191"/>
    </source>
</evidence>
<keyword evidence="1" id="KW-0808">Transferase</keyword>
<reference evidence="1" key="1">
    <citation type="submission" date="2024-09" db="EMBL/GenBank/DDBJ databases">
        <authorList>
            <person name="Liu J."/>
        </authorList>
    </citation>
    <scope>NUCLEOTIDE SEQUENCE</scope>
    <source>
        <strain evidence="1">NBU2967</strain>
    </source>
</reference>
<name>A0ACC7LKS4_9FLAO</name>
<dbReference type="EMBL" id="JBHFPV010000002">
    <property type="protein sequence ID" value="MFH6603879.1"/>
    <property type="molecule type" value="Genomic_DNA"/>
</dbReference>
<keyword evidence="2" id="KW-1185">Reference proteome</keyword>
<keyword evidence="1" id="KW-0418">Kinase</keyword>
<protein>
    <submittedName>
        <fullName evidence="1">Sensor histidine kinase</fullName>
        <ecNumber evidence="1">2.7.13.3</ecNumber>
    </submittedName>
</protein>
<gene>
    <name evidence="1" type="ORF">ACEZ3G_10360</name>
</gene>
<proteinExistence type="predicted"/>
<dbReference type="EC" id="2.7.13.3" evidence="1"/>
<organism evidence="1 2">
    <name type="scientific">Meishania litoralis</name>
    <dbReference type="NCBI Taxonomy" id="3434685"/>
    <lineage>
        <taxon>Bacteria</taxon>
        <taxon>Pseudomonadati</taxon>
        <taxon>Bacteroidota</taxon>
        <taxon>Flavobacteriia</taxon>
        <taxon>Flavobacteriales</taxon>
        <taxon>Flavobacteriaceae</taxon>
        <taxon>Meishania</taxon>
    </lineage>
</organism>
<accession>A0ACC7LKS4</accession>
<dbReference type="Proteomes" id="UP001595191">
    <property type="component" value="Unassembled WGS sequence"/>
</dbReference>